<organism evidence="1 2">
    <name type="scientific">Maribacter vaceletii</name>
    <dbReference type="NCBI Taxonomy" id="1206816"/>
    <lineage>
        <taxon>Bacteria</taxon>
        <taxon>Pseudomonadati</taxon>
        <taxon>Bacteroidota</taxon>
        <taxon>Flavobacteriia</taxon>
        <taxon>Flavobacteriales</taxon>
        <taxon>Flavobacteriaceae</taxon>
        <taxon>Maribacter</taxon>
    </lineage>
</organism>
<reference evidence="1 2" key="1">
    <citation type="submission" date="2018-10" db="EMBL/GenBank/DDBJ databases">
        <title>Genomic Encyclopedia of Archaeal and Bacterial Type Strains, Phase II (KMG-II): from individual species to whole genera.</title>
        <authorList>
            <person name="Goeker M."/>
        </authorList>
    </citation>
    <scope>NUCLEOTIDE SEQUENCE [LARGE SCALE GENOMIC DNA]</scope>
    <source>
        <strain evidence="1 2">DSM 25230</strain>
    </source>
</reference>
<keyword evidence="2" id="KW-1185">Reference proteome</keyword>
<dbReference type="RefSeq" id="WP_121067921.1">
    <property type="nucleotide sequence ID" value="NZ_RBIQ01000009.1"/>
</dbReference>
<comment type="caution">
    <text evidence="1">The sequence shown here is derived from an EMBL/GenBank/DDBJ whole genome shotgun (WGS) entry which is preliminary data.</text>
</comment>
<evidence type="ECO:0000313" key="2">
    <source>
        <dbReference type="Proteomes" id="UP000269412"/>
    </source>
</evidence>
<dbReference type="AlphaFoldDB" id="A0A495E5F2"/>
<dbReference type="InterPro" id="IPR014469">
    <property type="entry name" value="DUF2271"/>
</dbReference>
<proteinExistence type="predicted"/>
<dbReference type="Proteomes" id="UP000269412">
    <property type="component" value="Unassembled WGS sequence"/>
</dbReference>
<dbReference type="Pfam" id="PF10029">
    <property type="entry name" value="DUF2271"/>
    <property type="match status" value="1"/>
</dbReference>
<accession>A0A495E5F2</accession>
<evidence type="ECO:0000313" key="1">
    <source>
        <dbReference type="EMBL" id="RKR12128.1"/>
    </source>
</evidence>
<dbReference type="OrthoDB" id="1430845at2"/>
<gene>
    <name evidence="1" type="ORF">CLV91_2251</name>
</gene>
<dbReference type="EMBL" id="RBIQ01000009">
    <property type="protein sequence ID" value="RKR12128.1"/>
    <property type="molecule type" value="Genomic_DNA"/>
</dbReference>
<sequence length="165" mass="18763">MKNIVLKTASAIILIAALFVFSAFEEKAEVSYKCMIQMMNYTGEKAYVVVSLINPEGMYEKTLYVQGDDKEWFPDLKKWWIFSDNAKENLDAISGATIGNGERNIISLGFNSEQINAGYKIRFESAVENQEYYPQDAEIELNTATIKNKVGGTGYIRYIRMVPNR</sequence>
<protein>
    <submittedName>
        <fullName evidence="1">Uncharacterized protein DUF2271</fullName>
    </submittedName>
</protein>
<name>A0A495E5F2_9FLAO</name>